<comment type="caution">
    <text evidence="1">The sequence shown here is derived from an EMBL/GenBank/DDBJ whole genome shotgun (WGS) entry which is preliminary data.</text>
</comment>
<reference evidence="2" key="1">
    <citation type="submission" date="2013-09" db="EMBL/GenBank/DDBJ databases">
        <title>Corchorus olitorius genome sequencing.</title>
        <authorList>
            <person name="Alam M."/>
            <person name="Haque M.S."/>
            <person name="Islam M.S."/>
            <person name="Emdad E.M."/>
            <person name="Islam M.M."/>
            <person name="Ahmed B."/>
            <person name="Halim A."/>
            <person name="Hossen Q.M.M."/>
            <person name="Hossain M.Z."/>
            <person name="Ahmed R."/>
            <person name="Khan M.M."/>
            <person name="Islam R."/>
            <person name="Rashid M.M."/>
            <person name="Khan S.A."/>
            <person name="Rahman M.S."/>
            <person name="Alam M."/>
            <person name="Yahiya A.S."/>
            <person name="Khan M.S."/>
            <person name="Azam M.S."/>
            <person name="Haque T."/>
            <person name="Lashkar M.Z.H."/>
            <person name="Akhand A.I."/>
            <person name="Morshed G."/>
            <person name="Roy S."/>
            <person name="Uddin K.S."/>
            <person name="Rabeya T."/>
            <person name="Hossain A.S."/>
            <person name="Chowdhury A."/>
            <person name="Snigdha A.R."/>
            <person name="Mortoza M.S."/>
            <person name="Matin S.A."/>
            <person name="Hoque S.M.E."/>
            <person name="Islam M.K."/>
            <person name="Roy D.K."/>
            <person name="Haider R."/>
            <person name="Moosa M.M."/>
            <person name="Elias S.M."/>
            <person name="Hasan A.M."/>
            <person name="Jahan S."/>
            <person name="Shafiuddin M."/>
            <person name="Mahmood N."/>
            <person name="Shommy N.S."/>
        </authorList>
    </citation>
    <scope>NUCLEOTIDE SEQUENCE [LARGE SCALE GENOMIC DNA]</scope>
    <source>
        <strain evidence="2">cv. O-4</strain>
    </source>
</reference>
<organism evidence="1 2">
    <name type="scientific">Corchorus olitorius</name>
    <dbReference type="NCBI Taxonomy" id="93759"/>
    <lineage>
        <taxon>Eukaryota</taxon>
        <taxon>Viridiplantae</taxon>
        <taxon>Streptophyta</taxon>
        <taxon>Embryophyta</taxon>
        <taxon>Tracheophyta</taxon>
        <taxon>Spermatophyta</taxon>
        <taxon>Magnoliopsida</taxon>
        <taxon>eudicotyledons</taxon>
        <taxon>Gunneridae</taxon>
        <taxon>Pentapetalae</taxon>
        <taxon>rosids</taxon>
        <taxon>malvids</taxon>
        <taxon>Malvales</taxon>
        <taxon>Malvaceae</taxon>
        <taxon>Grewioideae</taxon>
        <taxon>Apeibeae</taxon>
        <taxon>Corchorus</taxon>
    </lineage>
</organism>
<accession>A0A1R3KP53</accession>
<dbReference type="Gene3D" id="3.40.250.10">
    <property type="entry name" value="Rhodanese-like domain"/>
    <property type="match status" value="1"/>
</dbReference>
<keyword evidence="2" id="KW-1185">Reference proteome</keyword>
<dbReference type="InterPro" id="IPR044240">
    <property type="entry name" value="STR4-like"/>
</dbReference>
<dbReference type="OrthoDB" id="10548657at2759"/>
<protein>
    <submittedName>
        <fullName evidence="1">Uncharacterized protein</fullName>
    </submittedName>
</protein>
<dbReference type="InterPro" id="IPR036873">
    <property type="entry name" value="Rhodanese-like_dom_sf"/>
</dbReference>
<sequence>MILEIIVGSSCNAFKFVLKARFDANSELVGELVTANGFKAAYAIKDGAEGPRGWLVFVIVLKVSKVEKLGISDVFNFRERRKKEIRSSSGKEEKKSLPMELVGCCVEPLPTASLKS</sequence>
<gene>
    <name evidence="1" type="ORF">COLO4_06028</name>
</gene>
<dbReference type="PANTHER" id="PTHR47377:SF1">
    <property type="entry name" value="RHODANESE-LIKE DOMAIN-CONTAINING PROTEIN 4, CHLOROPLASTIC"/>
    <property type="match status" value="1"/>
</dbReference>
<proteinExistence type="predicted"/>
<dbReference type="Proteomes" id="UP000187203">
    <property type="component" value="Unassembled WGS sequence"/>
</dbReference>
<dbReference type="PANTHER" id="PTHR47377">
    <property type="entry name" value="RHODANESE-LIKE DOMAIN-CONTAINING PROTEIN 4, CHLOROPLASTIC"/>
    <property type="match status" value="1"/>
</dbReference>
<dbReference type="EMBL" id="AWUE01012573">
    <property type="protein sequence ID" value="OMP08883.1"/>
    <property type="molecule type" value="Genomic_DNA"/>
</dbReference>
<name>A0A1R3KP53_9ROSI</name>
<dbReference type="AlphaFoldDB" id="A0A1R3KP53"/>
<evidence type="ECO:0000313" key="2">
    <source>
        <dbReference type="Proteomes" id="UP000187203"/>
    </source>
</evidence>
<dbReference type="STRING" id="93759.A0A1R3KP53"/>
<evidence type="ECO:0000313" key="1">
    <source>
        <dbReference type="EMBL" id="OMP08883.1"/>
    </source>
</evidence>